<accession>A0A7W8HP67</accession>
<sequence>MASRSAGEVKLMTLSPPPAEWIGTSDLAQDYVLIHGMVMAPSFWRTYAPDAVRKARSAAYALPGHHPWKLVEPGQLITPEAVAAAYAEAIRRDFGGRPVTLIGHSTGGFVSLLLASRYPELVKSIVLIGAFACGRFEGQERLPAKLLRIPRAGPFLFRQFFKRWISTSEQFRWGSVECVFDKGCPWQNDRAVAAMEDVRLQLLQARPEDIAACIRFMSATTILAELSEIRVPVLNIVGAEDAIVPPAHQLRVSKLLPQVQTVLLRNCGHLPMVEHQTMTAGIISAFVDGMSALQSKTRRPALSPSGKAASQLFRLMAQTLYRTEQTPAGRVQTAQDSISTKA</sequence>
<dbReference type="RefSeq" id="WP_246035018.1">
    <property type="nucleotide sequence ID" value="NZ_JACHGA010000003.1"/>
</dbReference>
<feature type="domain" description="AB hydrolase-1" evidence="1">
    <location>
        <begin position="81"/>
        <end position="275"/>
    </location>
</feature>
<dbReference type="EMBL" id="JACHGA010000003">
    <property type="protein sequence ID" value="MBB5275657.1"/>
    <property type="molecule type" value="Genomic_DNA"/>
</dbReference>
<keyword evidence="3" id="KW-1185">Reference proteome</keyword>
<organism evidence="2 3">
    <name type="scientific">Rhizobium rosettiformans</name>
    <dbReference type="NCBI Taxonomy" id="1368430"/>
    <lineage>
        <taxon>Bacteria</taxon>
        <taxon>Pseudomonadati</taxon>
        <taxon>Pseudomonadota</taxon>
        <taxon>Alphaproteobacteria</taxon>
        <taxon>Hyphomicrobiales</taxon>
        <taxon>Rhizobiaceae</taxon>
        <taxon>Rhizobium/Agrobacterium group</taxon>
        <taxon>Rhizobium</taxon>
    </lineage>
</organism>
<dbReference type="Proteomes" id="UP000550895">
    <property type="component" value="Unassembled WGS sequence"/>
</dbReference>
<dbReference type="SUPFAM" id="SSF53474">
    <property type="entry name" value="alpha/beta-Hydrolases"/>
    <property type="match status" value="1"/>
</dbReference>
<dbReference type="PANTHER" id="PTHR43689">
    <property type="entry name" value="HYDROLASE"/>
    <property type="match status" value="1"/>
</dbReference>
<dbReference type="PANTHER" id="PTHR43689:SF8">
    <property type="entry name" value="ALPHA_BETA-HYDROLASES SUPERFAMILY PROTEIN"/>
    <property type="match status" value="1"/>
</dbReference>
<dbReference type="Gene3D" id="3.40.50.1820">
    <property type="entry name" value="alpha/beta hydrolase"/>
    <property type="match status" value="1"/>
</dbReference>
<proteinExistence type="predicted"/>
<dbReference type="AlphaFoldDB" id="A0A7W8HP67"/>
<dbReference type="InterPro" id="IPR029058">
    <property type="entry name" value="AB_hydrolase_fold"/>
</dbReference>
<protein>
    <submittedName>
        <fullName evidence="2">Pimeloyl-ACP methyl ester carboxylesterase</fullName>
    </submittedName>
</protein>
<comment type="caution">
    <text evidence="2">The sequence shown here is derived from an EMBL/GenBank/DDBJ whole genome shotgun (WGS) entry which is preliminary data.</text>
</comment>
<name>A0A7W8HP67_9HYPH</name>
<evidence type="ECO:0000313" key="3">
    <source>
        <dbReference type="Proteomes" id="UP000550895"/>
    </source>
</evidence>
<evidence type="ECO:0000259" key="1">
    <source>
        <dbReference type="Pfam" id="PF00561"/>
    </source>
</evidence>
<evidence type="ECO:0000313" key="2">
    <source>
        <dbReference type="EMBL" id="MBB5275657.1"/>
    </source>
</evidence>
<reference evidence="2 3" key="1">
    <citation type="submission" date="2020-08" db="EMBL/GenBank/DDBJ databases">
        <title>Genomic Encyclopedia of Type Strains, Phase IV (KMG-IV): sequencing the most valuable type-strain genomes for metagenomic binning, comparative biology and taxonomic classification.</title>
        <authorList>
            <person name="Goeker M."/>
        </authorList>
    </citation>
    <scope>NUCLEOTIDE SEQUENCE [LARGE SCALE GENOMIC DNA]</scope>
    <source>
        <strain evidence="2 3">DSM 26376</strain>
    </source>
</reference>
<gene>
    <name evidence="2" type="ORF">HNR26_001705</name>
</gene>
<dbReference type="InterPro" id="IPR000073">
    <property type="entry name" value="AB_hydrolase_1"/>
</dbReference>
<dbReference type="Pfam" id="PF00561">
    <property type="entry name" value="Abhydrolase_1"/>
    <property type="match status" value="1"/>
</dbReference>